<organism evidence="1">
    <name type="scientific">marine sediment metagenome</name>
    <dbReference type="NCBI Taxonomy" id="412755"/>
    <lineage>
        <taxon>unclassified sequences</taxon>
        <taxon>metagenomes</taxon>
        <taxon>ecological metagenomes</taxon>
    </lineage>
</organism>
<comment type="caution">
    <text evidence="1">The sequence shown here is derived from an EMBL/GenBank/DDBJ whole genome shotgun (WGS) entry which is preliminary data.</text>
</comment>
<name>X0X765_9ZZZZ</name>
<protein>
    <submittedName>
        <fullName evidence="1">Uncharacterized protein</fullName>
    </submittedName>
</protein>
<accession>X0X765</accession>
<feature type="non-terminal residue" evidence="1">
    <location>
        <position position="1"/>
    </location>
</feature>
<feature type="non-terminal residue" evidence="1">
    <location>
        <position position="262"/>
    </location>
</feature>
<dbReference type="AlphaFoldDB" id="X0X765"/>
<proteinExistence type="predicted"/>
<sequence>HTFVQTEGAVTAEEYVLPPLLLPFHRRREADFDGVSSVRGWKQLVLAYDQPRGPMHNEEWAKANEAFMDGGIVLEHHELHPLAVKYWRQDSRLGVACLPQPVFSQYAWIELIAMDWAKSDRERFPGFGDWTKWPEWMLPEELALSNQIDSLEERRRVDVSQIDDKINRLSQELTRAGLAANQGRRQLLTAGGKELVEEVASLFADIGFEVENVDDTLQADEPKREDLRLRLPNEDDGTWEAIVEVRGYAKSAGKTSDLSRLG</sequence>
<reference evidence="1" key="1">
    <citation type="journal article" date="2014" name="Front. Microbiol.">
        <title>High frequency of phylogenetically diverse reductive dehalogenase-homologous genes in deep subseafloor sedimentary metagenomes.</title>
        <authorList>
            <person name="Kawai M."/>
            <person name="Futagami T."/>
            <person name="Toyoda A."/>
            <person name="Takaki Y."/>
            <person name="Nishi S."/>
            <person name="Hori S."/>
            <person name="Arai W."/>
            <person name="Tsubouchi T."/>
            <person name="Morono Y."/>
            <person name="Uchiyama I."/>
            <person name="Ito T."/>
            <person name="Fujiyama A."/>
            <person name="Inagaki F."/>
            <person name="Takami H."/>
        </authorList>
    </citation>
    <scope>NUCLEOTIDE SEQUENCE</scope>
    <source>
        <strain evidence="1">Expedition CK06-06</strain>
    </source>
</reference>
<evidence type="ECO:0000313" key="1">
    <source>
        <dbReference type="EMBL" id="GAG20836.1"/>
    </source>
</evidence>
<dbReference type="EMBL" id="BARS01030354">
    <property type="protein sequence ID" value="GAG20836.1"/>
    <property type="molecule type" value="Genomic_DNA"/>
</dbReference>
<gene>
    <name evidence="1" type="ORF">S01H1_47345</name>
</gene>